<dbReference type="InterPro" id="IPR006015">
    <property type="entry name" value="Universal_stress_UspA"/>
</dbReference>
<comment type="similarity">
    <text evidence="1">Belongs to the universal stress protein A family.</text>
</comment>
<dbReference type="Pfam" id="PF00582">
    <property type="entry name" value="Usp"/>
    <property type="match status" value="1"/>
</dbReference>
<dbReference type="Proteomes" id="UP000298656">
    <property type="component" value="Chromosome 2"/>
</dbReference>
<dbReference type="RefSeq" id="WP_137336199.1">
    <property type="nucleotide sequence ID" value="NZ_CP040078.1"/>
</dbReference>
<dbReference type="SUPFAM" id="SSF52402">
    <property type="entry name" value="Adenine nucleotide alpha hydrolases-like"/>
    <property type="match status" value="1"/>
</dbReference>
<protein>
    <submittedName>
        <fullName evidence="3">Universal stress protein</fullName>
    </submittedName>
</protein>
<proteinExistence type="inferred from homology"/>
<dbReference type="KEGG" id="tvl:FAZ95_30740"/>
<dbReference type="InterPro" id="IPR006016">
    <property type="entry name" value="UspA"/>
</dbReference>
<gene>
    <name evidence="3" type="ORF">FAZ95_30740</name>
</gene>
<evidence type="ECO:0000313" key="4">
    <source>
        <dbReference type="Proteomes" id="UP000298656"/>
    </source>
</evidence>
<dbReference type="Gene3D" id="3.40.50.620">
    <property type="entry name" value="HUPs"/>
    <property type="match status" value="1"/>
</dbReference>
<dbReference type="CDD" id="cd00293">
    <property type="entry name" value="USP-like"/>
    <property type="match status" value="1"/>
</dbReference>
<dbReference type="AlphaFoldDB" id="A0A4P8J439"/>
<keyword evidence="4" id="KW-1185">Reference proteome</keyword>
<evidence type="ECO:0000313" key="3">
    <source>
        <dbReference type="EMBL" id="QCP53429.1"/>
    </source>
</evidence>
<organism evidence="3 4">
    <name type="scientific">Trinickia violacea</name>
    <dbReference type="NCBI Taxonomy" id="2571746"/>
    <lineage>
        <taxon>Bacteria</taxon>
        <taxon>Pseudomonadati</taxon>
        <taxon>Pseudomonadota</taxon>
        <taxon>Betaproteobacteria</taxon>
        <taxon>Burkholderiales</taxon>
        <taxon>Burkholderiaceae</taxon>
        <taxon>Trinickia</taxon>
    </lineage>
</organism>
<dbReference type="PANTHER" id="PTHR46268:SF15">
    <property type="entry name" value="UNIVERSAL STRESS PROTEIN HP_0031"/>
    <property type="match status" value="1"/>
</dbReference>
<dbReference type="InterPro" id="IPR014729">
    <property type="entry name" value="Rossmann-like_a/b/a_fold"/>
</dbReference>
<dbReference type="PRINTS" id="PR01438">
    <property type="entry name" value="UNVRSLSTRESS"/>
</dbReference>
<dbReference type="OrthoDB" id="8547832at2"/>
<evidence type="ECO:0000259" key="2">
    <source>
        <dbReference type="Pfam" id="PF00582"/>
    </source>
</evidence>
<evidence type="ECO:0000256" key="1">
    <source>
        <dbReference type="ARBA" id="ARBA00008791"/>
    </source>
</evidence>
<reference evidence="3 4" key="1">
    <citation type="submission" date="2019-05" db="EMBL/GenBank/DDBJ databases">
        <title>Burkholderia sp. DHOD12, isolated from subtropical forest soil.</title>
        <authorList>
            <person name="Gao Z.-H."/>
            <person name="Qiu L.-H."/>
        </authorList>
    </citation>
    <scope>NUCLEOTIDE SEQUENCE [LARGE SCALE GENOMIC DNA]</scope>
    <source>
        <strain evidence="3 4">DHOD12</strain>
    </source>
</reference>
<sequence>MYERIMVAVDGSQAARLALDEASKLAEAMRAEVLAVCVVAHSPQLVDIGGGFVEDNRTSSAAADAATKALDEARELFAAKRVAGNVRAIDSYGESIAQVLTRAAEEFDAKLIVMGTHGHTGMRRLLLGSVAESLLRETTVPLLLVKETPRS</sequence>
<dbReference type="EMBL" id="CP040078">
    <property type="protein sequence ID" value="QCP53429.1"/>
    <property type="molecule type" value="Genomic_DNA"/>
</dbReference>
<dbReference type="PANTHER" id="PTHR46268">
    <property type="entry name" value="STRESS RESPONSE PROTEIN NHAX"/>
    <property type="match status" value="1"/>
</dbReference>
<name>A0A4P8J439_9BURK</name>
<feature type="domain" description="UspA" evidence="2">
    <location>
        <begin position="1"/>
        <end position="146"/>
    </location>
</feature>
<accession>A0A4P8J439</accession>